<accession>Q8GN61</accession>
<name>Q8GN61_VIBVL</name>
<sequence length="72" mass="8208">MGAKNSESCLIEMQSVGEVSEVILISKLKPGFSVFHVKTQSQNIQNYELIQLFSVWFWFAKVSRVKLLVSQT</sequence>
<dbReference type="RefSeq" id="WP_017428809.1">
    <property type="nucleotide sequence ID" value="NZ_PDGO01000150.1"/>
</dbReference>
<proteinExistence type="predicted"/>
<evidence type="ECO:0000313" key="1">
    <source>
        <dbReference type="EMBL" id="AAN33110.1"/>
    </source>
</evidence>
<reference evidence="1" key="1">
    <citation type="journal article" date="2003" name="Genome Res.">
        <title>Comparative analysis of superintegrons: engineering extensive genetic diversity in the vibrionaceae.</title>
        <authorList>
            <person name="Rowe-Magnus D.A."/>
            <person name="Guerout A.-M."/>
            <person name="Biskri L."/>
            <person name="Bouige P."/>
            <person name="Mazel D."/>
        </authorList>
    </citation>
    <scope>NUCLEOTIDE SEQUENCE</scope>
    <source>
        <strain evidence="1">CIP 75.4</strain>
    </source>
</reference>
<gene>
    <name evidence="1" type="primary">1</name>
    <name evidence="1" type="synonym">orf1184</name>
</gene>
<organism evidence="1">
    <name type="scientific">Vibrio vulnificus</name>
    <dbReference type="NCBI Taxonomy" id="672"/>
    <lineage>
        <taxon>Bacteria</taxon>
        <taxon>Pseudomonadati</taxon>
        <taxon>Pseudomonadota</taxon>
        <taxon>Gammaproteobacteria</taxon>
        <taxon>Vibrionales</taxon>
        <taxon>Vibrionaceae</taxon>
        <taxon>Vibrio</taxon>
    </lineage>
</organism>
<dbReference type="AlphaFoldDB" id="Q8GN61"/>
<dbReference type="EMBL" id="AF539751">
    <property type="protein sequence ID" value="AAN33110.1"/>
    <property type="molecule type" value="Genomic_DNA"/>
</dbReference>
<protein>
    <submittedName>
        <fullName evidence="1">ORF1184/1</fullName>
    </submittedName>
</protein>